<dbReference type="PhylomeDB" id="A0A061B343"/>
<name>A0A061B343_CYBFA</name>
<feature type="compositionally biased region" description="Basic and acidic residues" evidence="1">
    <location>
        <begin position="577"/>
        <end position="594"/>
    </location>
</feature>
<evidence type="ECO:0000313" key="2">
    <source>
        <dbReference type="EMBL" id="CDR42057.1"/>
    </source>
</evidence>
<feature type="compositionally biased region" description="Basic and acidic residues" evidence="1">
    <location>
        <begin position="623"/>
        <end position="642"/>
    </location>
</feature>
<dbReference type="PANTHER" id="PTHR39597:SF1">
    <property type="entry name" value="UBA DOMAIN-CONTAINING PROTEIN RUP1"/>
    <property type="match status" value="1"/>
</dbReference>
<feature type="compositionally biased region" description="Polar residues" evidence="1">
    <location>
        <begin position="69"/>
        <end position="87"/>
    </location>
</feature>
<dbReference type="InterPro" id="IPR055335">
    <property type="entry name" value="Ucp6/RUP1"/>
</dbReference>
<feature type="region of interest" description="Disordered" evidence="1">
    <location>
        <begin position="552"/>
        <end position="654"/>
    </location>
</feature>
<dbReference type="PANTHER" id="PTHR39597">
    <property type="entry name" value="UBA DOMAIN-CONTAINING PROTEIN RUP1"/>
    <property type="match status" value="1"/>
</dbReference>
<dbReference type="AlphaFoldDB" id="A0A061B343"/>
<feature type="region of interest" description="Disordered" evidence="1">
    <location>
        <begin position="16"/>
        <end position="87"/>
    </location>
</feature>
<feature type="compositionally biased region" description="Polar residues" evidence="1">
    <location>
        <begin position="643"/>
        <end position="654"/>
    </location>
</feature>
<evidence type="ECO:0000256" key="1">
    <source>
        <dbReference type="SAM" id="MobiDB-lite"/>
    </source>
</evidence>
<dbReference type="GO" id="GO:0005829">
    <property type="term" value="C:cytosol"/>
    <property type="evidence" value="ECO:0007669"/>
    <property type="project" value="TreeGrafter"/>
</dbReference>
<dbReference type="OrthoDB" id="4489171at2759"/>
<dbReference type="EMBL" id="LK052893">
    <property type="protein sequence ID" value="CDR42057.1"/>
    <property type="molecule type" value="Genomic_DNA"/>
</dbReference>
<sequence>MNHVSIQPGIVDDIIEPYGKDATDSTVSVEYRGSAPSTTVPPPPVPPPPVPPRNNRSEHIEDVNYPNHGPSSGPISMNDADNQNESLTGTFNVYDDIARYPLETTLPPILMPVRNGVYESYLNSLLAMLHEIPAVRAAVLKHEFPTLGMHPRWFKGEVVPLSTEVSTVEKDGEKHDLRFLLEVQRLFAFLEGESSRAFASANGFLKSFPKKAAQKFAEVESISEAYDAFVKTLSDELAIADVPNAGDIFRSLVTGDPDEPEPRQFGMLPIEAEDFRSTIYESLSSILWGQQEGSPIISFAGILAISIEPPHDRNIELPKLSLHEKIYPQIFTRDFNWLLQSLKKDNNDRMTEMEKLTREIKNLTHFKNMRVSKAIDTSVEFFEKKLESNDNPKIKEITEMLAKVRDETNVKVEAMKERKRELLDLINLPTDFSGILEKYGSSFEPYMLTGVILSSRNFAFLRRMEHGLQWFSVDFNMDRGGSDYNIYPITFNDLKIQTKLANVREMDTGFVLLYVKESVFMEQEADQDLIPSSVKLFIEKDTTELLNSLEMLDSSDDEVRPVTTNSSDEDNEDNDVDVLKEVDDQTHAHERVEDISSGESSDSADMIELDSSLEESTNMADADADKETSDEQGKVVIDEKDVSTTTDDNAARST</sequence>
<proteinExistence type="predicted"/>
<feature type="compositionally biased region" description="Pro residues" evidence="1">
    <location>
        <begin position="39"/>
        <end position="52"/>
    </location>
</feature>
<protein>
    <submittedName>
        <fullName evidence="2">CYFA0S08e03114g1_1</fullName>
    </submittedName>
</protein>
<feature type="compositionally biased region" description="Acidic residues" evidence="1">
    <location>
        <begin position="567"/>
        <end position="576"/>
    </location>
</feature>
<organism evidence="2">
    <name type="scientific">Cyberlindnera fabianii</name>
    <name type="common">Yeast</name>
    <name type="synonym">Hansenula fabianii</name>
    <dbReference type="NCBI Taxonomy" id="36022"/>
    <lineage>
        <taxon>Eukaryota</taxon>
        <taxon>Fungi</taxon>
        <taxon>Dikarya</taxon>
        <taxon>Ascomycota</taxon>
        <taxon>Saccharomycotina</taxon>
        <taxon>Saccharomycetes</taxon>
        <taxon>Phaffomycetales</taxon>
        <taxon>Phaffomycetaceae</taxon>
        <taxon>Cyberlindnera</taxon>
    </lineage>
</organism>
<dbReference type="VEuPathDB" id="FungiDB:BON22_4944"/>
<accession>A0A061B343</accession>
<dbReference type="GO" id="GO:0005634">
    <property type="term" value="C:nucleus"/>
    <property type="evidence" value="ECO:0007669"/>
    <property type="project" value="TreeGrafter"/>
</dbReference>
<dbReference type="GO" id="GO:0016579">
    <property type="term" value="P:protein deubiquitination"/>
    <property type="evidence" value="ECO:0007669"/>
    <property type="project" value="TreeGrafter"/>
</dbReference>
<gene>
    <name evidence="2" type="ORF">CYFA0S_08e03114g</name>
</gene>
<reference evidence="2" key="1">
    <citation type="journal article" date="2014" name="Genome Announc.">
        <title>Genome sequence of the yeast Cyberlindnera fabianii (Hansenula fabianii).</title>
        <authorList>
            <person name="Freel K.C."/>
            <person name="Sarilar V."/>
            <person name="Neuveglise C."/>
            <person name="Devillers H."/>
            <person name="Friedrich A."/>
            <person name="Schacherer J."/>
        </authorList>
    </citation>
    <scope>NUCLEOTIDE SEQUENCE</scope>
    <source>
        <strain evidence="2">YJS4271</strain>
    </source>
</reference>